<keyword evidence="4 7" id="KW-0812">Transmembrane</keyword>
<keyword evidence="10" id="KW-1185">Reference proteome</keyword>
<accession>A0ABU7SIV6</accession>
<evidence type="ECO:0000256" key="7">
    <source>
        <dbReference type="RuleBase" id="RU363032"/>
    </source>
</evidence>
<dbReference type="Proteomes" id="UP001339911">
    <property type="component" value="Unassembled WGS sequence"/>
</dbReference>
<comment type="caution">
    <text evidence="9">The sequence shown here is derived from an EMBL/GenBank/DDBJ whole genome shotgun (WGS) entry which is preliminary data.</text>
</comment>
<organism evidence="9 10">
    <name type="scientific">Plantactinospora veratri</name>
    <dbReference type="NCBI Taxonomy" id="1436122"/>
    <lineage>
        <taxon>Bacteria</taxon>
        <taxon>Bacillati</taxon>
        <taxon>Actinomycetota</taxon>
        <taxon>Actinomycetes</taxon>
        <taxon>Micromonosporales</taxon>
        <taxon>Micromonosporaceae</taxon>
        <taxon>Plantactinospora</taxon>
    </lineage>
</organism>
<gene>
    <name evidence="9" type="ORF">V1634_22840</name>
</gene>
<evidence type="ECO:0000256" key="5">
    <source>
        <dbReference type="ARBA" id="ARBA00022989"/>
    </source>
</evidence>
<dbReference type="RefSeq" id="WP_331209920.1">
    <property type="nucleotide sequence ID" value="NZ_JAZGQL010000017.1"/>
</dbReference>
<dbReference type="InterPro" id="IPR000515">
    <property type="entry name" value="MetI-like"/>
</dbReference>
<comment type="similarity">
    <text evidence="7">Belongs to the binding-protein-dependent transport system permease family.</text>
</comment>
<dbReference type="SUPFAM" id="SSF161098">
    <property type="entry name" value="MetI-like"/>
    <property type="match status" value="1"/>
</dbReference>
<dbReference type="PROSITE" id="PS50928">
    <property type="entry name" value="ABC_TM1"/>
    <property type="match status" value="1"/>
</dbReference>
<feature type="transmembrane region" description="Helical" evidence="7">
    <location>
        <begin position="149"/>
        <end position="171"/>
    </location>
</feature>
<sequence length="307" mass="32483">MADPDRDGGRIDRRPGIVRTVAGPRADRALPATPAVAASPHPEAVMTSSPTKTRLARLWTDAGLPVLGGALAIGLWWLTTELFDISTFFLPAPPDVVDAFLRLPGYLLAETWVTLLETVVGFGIAASAGLLVALLLAASRVVERMTMPLMAAVNAVPKVALAPLLLVWMGFGPEPKIVMVILVCFFPIVVATMSGLTSTPSDLRELVHSLSASWWQTFVKVRLSWALPQIFVGLKVAISLAIIGAIIGEVVNPDRGLGAVIVNSGNSADTPLAFAALTLLALMGALLFYLVVAVERLVVPWARAIAS</sequence>
<evidence type="ECO:0000256" key="6">
    <source>
        <dbReference type="ARBA" id="ARBA00023136"/>
    </source>
</evidence>
<evidence type="ECO:0000313" key="10">
    <source>
        <dbReference type="Proteomes" id="UP001339911"/>
    </source>
</evidence>
<feature type="transmembrane region" description="Helical" evidence="7">
    <location>
        <begin position="177"/>
        <end position="196"/>
    </location>
</feature>
<name>A0ABU7SIV6_9ACTN</name>
<dbReference type="CDD" id="cd06261">
    <property type="entry name" value="TM_PBP2"/>
    <property type="match status" value="1"/>
</dbReference>
<evidence type="ECO:0000256" key="4">
    <source>
        <dbReference type="ARBA" id="ARBA00022692"/>
    </source>
</evidence>
<dbReference type="Pfam" id="PF00528">
    <property type="entry name" value="BPD_transp_1"/>
    <property type="match status" value="1"/>
</dbReference>
<keyword evidence="5 7" id="KW-1133">Transmembrane helix</keyword>
<dbReference type="InterPro" id="IPR035906">
    <property type="entry name" value="MetI-like_sf"/>
</dbReference>
<feature type="transmembrane region" description="Helical" evidence="7">
    <location>
        <begin position="271"/>
        <end position="294"/>
    </location>
</feature>
<protein>
    <submittedName>
        <fullName evidence="9">ABC transporter permease</fullName>
    </submittedName>
</protein>
<feature type="transmembrane region" description="Helical" evidence="7">
    <location>
        <begin position="230"/>
        <end position="251"/>
    </location>
</feature>
<evidence type="ECO:0000313" key="9">
    <source>
        <dbReference type="EMBL" id="MEE6309674.1"/>
    </source>
</evidence>
<dbReference type="PANTHER" id="PTHR30151">
    <property type="entry name" value="ALKANE SULFONATE ABC TRANSPORTER-RELATED, MEMBRANE SUBUNIT"/>
    <property type="match status" value="1"/>
</dbReference>
<evidence type="ECO:0000256" key="3">
    <source>
        <dbReference type="ARBA" id="ARBA00022475"/>
    </source>
</evidence>
<dbReference type="EMBL" id="JAZGQL010000017">
    <property type="protein sequence ID" value="MEE6309674.1"/>
    <property type="molecule type" value="Genomic_DNA"/>
</dbReference>
<feature type="domain" description="ABC transmembrane type-1" evidence="8">
    <location>
        <begin position="111"/>
        <end position="291"/>
    </location>
</feature>
<proteinExistence type="inferred from homology"/>
<keyword evidence="3" id="KW-1003">Cell membrane</keyword>
<feature type="transmembrane region" description="Helical" evidence="7">
    <location>
        <begin position="58"/>
        <end position="78"/>
    </location>
</feature>
<keyword evidence="6 7" id="KW-0472">Membrane</keyword>
<feature type="transmembrane region" description="Helical" evidence="7">
    <location>
        <begin position="112"/>
        <end position="137"/>
    </location>
</feature>
<evidence type="ECO:0000259" key="8">
    <source>
        <dbReference type="PROSITE" id="PS50928"/>
    </source>
</evidence>
<reference evidence="9 10" key="1">
    <citation type="submission" date="2024-01" db="EMBL/GenBank/DDBJ databases">
        <title>Genome insights into Plantactinospora veratri sp. nov.</title>
        <authorList>
            <person name="Wang L."/>
        </authorList>
    </citation>
    <scope>NUCLEOTIDE SEQUENCE [LARGE SCALE GENOMIC DNA]</scope>
    <source>
        <strain evidence="9 10">NEAU-FHS4</strain>
    </source>
</reference>
<dbReference type="Gene3D" id="1.10.3720.10">
    <property type="entry name" value="MetI-like"/>
    <property type="match status" value="1"/>
</dbReference>
<evidence type="ECO:0000256" key="2">
    <source>
        <dbReference type="ARBA" id="ARBA00022448"/>
    </source>
</evidence>
<evidence type="ECO:0000256" key="1">
    <source>
        <dbReference type="ARBA" id="ARBA00004651"/>
    </source>
</evidence>
<comment type="subcellular location">
    <subcellularLocation>
        <location evidence="1 7">Cell membrane</location>
        <topology evidence="1 7">Multi-pass membrane protein</topology>
    </subcellularLocation>
</comment>
<dbReference type="PANTHER" id="PTHR30151:SF20">
    <property type="entry name" value="ABC TRANSPORTER PERMEASE PROTEIN HI_0355-RELATED"/>
    <property type="match status" value="1"/>
</dbReference>
<keyword evidence="2 7" id="KW-0813">Transport</keyword>